<dbReference type="InterPro" id="IPR032675">
    <property type="entry name" value="LRR_dom_sf"/>
</dbReference>
<sequence length="266" mass="29837">MTNRPQVPAVRDERSARQDTCRCFDQDRATNRRRVAFHAEQQDTSAPGWLRLLDLVEEAAADGREEFHPLQGLPAEERRQIVTLPPTIARLTAVRRLGLYGSNLVRVPPEIGAMSALEDLDVYTSYRLHWLPYELTRCPRLRRSLVSTRALYGNEKTRPPFPPLDRQPREGGTGAVCSVCGGPAARPRRVWITLRVATDVLPLLVDACSKACVAALPTPPEGYVRSPHSGGPTVQQPVADHWFPPERRAVRHETRNRHRTEQGGTP</sequence>
<protein>
    <recommendedName>
        <fullName evidence="4">Leucine-rich repeat domain-containing protein</fullName>
    </recommendedName>
</protein>
<evidence type="ECO:0008006" key="4">
    <source>
        <dbReference type="Google" id="ProtNLM"/>
    </source>
</evidence>
<organism evidence="2 3">
    <name type="scientific">Kitasatospora arboriphila</name>
    <dbReference type="NCBI Taxonomy" id="258052"/>
    <lineage>
        <taxon>Bacteria</taxon>
        <taxon>Bacillati</taxon>
        <taxon>Actinomycetota</taxon>
        <taxon>Actinomycetes</taxon>
        <taxon>Kitasatosporales</taxon>
        <taxon>Streptomycetaceae</taxon>
        <taxon>Kitasatospora</taxon>
    </lineage>
</organism>
<accession>A0ABN1U7B1</accession>
<keyword evidence="3" id="KW-1185">Reference proteome</keyword>
<feature type="region of interest" description="Disordered" evidence="1">
    <location>
        <begin position="224"/>
        <end position="266"/>
    </location>
</feature>
<dbReference type="Gene3D" id="3.80.10.10">
    <property type="entry name" value="Ribonuclease Inhibitor"/>
    <property type="match status" value="1"/>
</dbReference>
<comment type="caution">
    <text evidence="2">The sequence shown here is derived from an EMBL/GenBank/DDBJ whole genome shotgun (WGS) entry which is preliminary data.</text>
</comment>
<gene>
    <name evidence="2" type="ORF">GCM10009663_69430</name>
</gene>
<name>A0ABN1U7B1_9ACTN</name>
<feature type="compositionally biased region" description="Basic and acidic residues" evidence="1">
    <location>
        <begin position="243"/>
        <end position="253"/>
    </location>
</feature>
<dbReference type="SUPFAM" id="SSF52058">
    <property type="entry name" value="L domain-like"/>
    <property type="match status" value="1"/>
</dbReference>
<reference evidence="2 3" key="1">
    <citation type="journal article" date="2019" name="Int. J. Syst. Evol. Microbiol.">
        <title>The Global Catalogue of Microorganisms (GCM) 10K type strain sequencing project: providing services to taxonomists for standard genome sequencing and annotation.</title>
        <authorList>
            <consortium name="The Broad Institute Genomics Platform"/>
            <consortium name="The Broad Institute Genome Sequencing Center for Infectious Disease"/>
            <person name="Wu L."/>
            <person name="Ma J."/>
        </authorList>
    </citation>
    <scope>NUCLEOTIDE SEQUENCE [LARGE SCALE GENOMIC DNA]</scope>
    <source>
        <strain evidence="2 3">JCM 13002</strain>
    </source>
</reference>
<dbReference type="EMBL" id="BAAALD010000115">
    <property type="protein sequence ID" value="GAA1119703.1"/>
    <property type="molecule type" value="Genomic_DNA"/>
</dbReference>
<evidence type="ECO:0000256" key="1">
    <source>
        <dbReference type="SAM" id="MobiDB-lite"/>
    </source>
</evidence>
<dbReference type="Proteomes" id="UP001499987">
    <property type="component" value="Unassembled WGS sequence"/>
</dbReference>
<proteinExistence type="predicted"/>
<evidence type="ECO:0000313" key="3">
    <source>
        <dbReference type="Proteomes" id="UP001499987"/>
    </source>
</evidence>
<evidence type="ECO:0000313" key="2">
    <source>
        <dbReference type="EMBL" id="GAA1119703.1"/>
    </source>
</evidence>
<dbReference type="RefSeq" id="WP_344627717.1">
    <property type="nucleotide sequence ID" value="NZ_BAAALD010000115.1"/>
</dbReference>